<dbReference type="AlphaFoldDB" id="A0A0L0VZH7"/>
<comment type="caution">
    <text evidence="2">The sequence shown here is derived from an EMBL/GenBank/DDBJ whole genome shotgun (WGS) entry which is preliminary data.</text>
</comment>
<evidence type="ECO:0000256" key="1">
    <source>
        <dbReference type="SAM" id="MobiDB-lite"/>
    </source>
</evidence>
<feature type="region of interest" description="Disordered" evidence="1">
    <location>
        <begin position="1"/>
        <end position="48"/>
    </location>
</feature>
<evidence type="ECO:0000313" key="2">
    <source>
        <dbReference type="EMBL" id="KNF04668.1"/>
    </source>
</evidence>
<dbReference type="Proteomes" id="UP000054564">
    <property type="component" value="Unassembled WGS sequence"/>
</dbReference>
<accession>A0A0L0VZH7</accession>
<reference evidence="3" key="1">
    <citation type="submission" date="2014-03" db="EMBL/GenBank/DDBJ databases">
        <title>The Genome Sequence of Puccinia striiformis f. sp. tritici PST-78.</title>
        <authorList>
            <consortium name="The Broad Institute Genome Sequencing Platform"/>
            <person name="Cuomo C."/>
            <person name="Hulbert S."/>
            <person name="Chen X."/>
            <person name="Walker B."/>
            <person name="Young S.K."/>
            <person name="Zeng Q."/>
            <person name="Gargeya S."/>
            <person name="Fitzgerald M."/>
            <person name="Haas B."/>
            <person name="Abouelleil A."/>
            <person name="Alvarado L."/>
            <person name="Arachchi H.M."/>
            <person name="Berlin A.M."/>
            <person name="Chapman S.B."/>
            <person name="Goldberg J."/>
            <person name="Griggs A."/>
            <person name="Gujja S."/>
            <person name="Hansen M."/>
            <person name="Howarth C."/>
            <person name="Imamovic A."/>
            <person name="Larimer J."/>
            <person name="McCowan C."/>
            <person name="Montmayeur A."/>
            <person name="Murphy C."/>
            <person name="Neiman D."/>
            <person name="Pearson M."/>
            <person name="Priest M."/>
            <person name="Roberts A."/>
            <person name="Saif S."/>
            <person name="Shea T."/>
            <person name="Sisk P."/>
            <person name="Sykes S."/>
            <person name="Wortman J."/>
            <person name="Nusbaum C."/>
            <person name="Birren B."/>
        </authorList>
    </citation>
    <scope>NUCLEOTIDE SEQUENCE [LARGE SCALE GENOMIC DNA]</scope>
    <source>
        <strain evidence="3">race PST-78</strain>
    </source>
</reference>
<dbReference type="EMBL" id="AJIL01000011">
    <property type="protein sequence ID" value="KNF04668.1"/>
    <property type="molecule type" value="Genomic_DNA"/>
</dbReference>
<protein>
    <submittedName>
        <fullName evidence="2">Uncharacterized protein</fullName>
    </submittedName>
</protein>
<gene>
    <name evidence="2" type="ORF">PSTG_02153</name>
</gene>
<proteinExistence type="predicted"/>
<evidence type="ECO:0000313" key="3">
    <source>
        <dbReference type="Proteomes" id="UP000054564"/>
    </source>
</evidence>
<organism evidence="2 3">
    <name type="scientific">Puccinia striiformis f. sp. tritici PST-78</name>
    <dbReference type="NCBI Taxonomy" id="1165861"/>
    <lineage>
        <taxon>Eukaryota</taxon>
        <taxon>Fungi</taxon>
        <taxon>Dikarya</taxon>
        <taxon>Basidiomycota</taxon>
        <taxon>Pucciniomycotina</taxon>
        <taxon>Pucciniomycetes</taxon>
        <taxon>Pucciniales</taxon>
        <taxon>Pucciniaceae</taxon>
        <taxon>Puccinia</taxon>
    </lineage>
</organism>
<keyword evidence="3" id="KW-1185">Reference proteome</keyword>
<sequence>MDHPIVSGEEGPSRTRADQENSDGEQTAIHLPDHGEETTASDGIGRCGGMNGLAPQELALLSNGDPSMMVYQCSFYFGKAEAREHSPHLTTARSAWTTMYLPDHSIAVISCPGTYHSHRECTEVGLSPPHSLLV</sequence>
<name>A0A0L0VZH7_9BASI</name>